<dbReference type="PANTHER" id="PTHR34581">
    <property type="entry name" value="PTS SYSTEM N,N'-DIACETYLCHITOBIOSE-SPECIFIC EIIB COMPONENT"/>
    <property type="match status" value="1"/>
</dbReference>
<feature type="domain" description="PTS EIIB type-3" evidence="10">
    <location>
        <begin position="1"/>
        <end position="101"/>
    </location>
</feature>
<evidence type="ECO:0000259" key="10">
    <source>
        <dbReference type="PROSITE" id="PS51100"/>
    </source>
</evidence>
<dbReference type="EC" id="2.7.1.191" evidence="12"/>
<dbReference type="PANTHER" id="PTHR34581:SF2">
    <property type="entry name" value="PTS SYSTEM N,N'-DIACETYLCHITOBIOSE-SPECIFIC EIIB COMPONENT"/>
    <property type="match status" value="1"/>
</dbReference>
<evidence type="ECO:0000256" key="1">
    <source>
        <dbReference type="ARBA" id="ARBA00004496"/>
    </source>
</evidence>
<evidence type="ECO:0000256" key="5">
    <source>
        <dbReference type="ARBA" id="ARBA00022597"/>
    </source>
</evidence>
<protein>
    <submittedName>
        <fullName evidence="12">Lichenan-specific phosphotransferase enzyme IIB component</fullName>
        <ecNumber evidence="12">2.7.1.191</ecNumber>
    </submittedName>
    <submittedName>
        <fullName evidence="11">PTS sugar transporter subunit IIB</fullName>
    </submittedName>
    <submittedName>
        <fullName evidence="13">PTS system cellobiose-specific IIB component</fullName>
    </submittedName>
</protein>
<accession>A0A0D6RXD8</accession>
<dbReference type="GO" id="GO:0016301">
    <property type="term" value="F:kinase activity"/>
    <property type="evidence" value="ECO:0007669"/>
    <property type="project" value="UniProtKB-KW"/>
</dbReference>
<name>A0A084IU46_BACMY</name>
<dbReference type="EMBL" id="QTTY01000046">
    <property type="protein sequence ID" value="REF17628.1"/>
    <property type="molecule type" value="Genomic_DNA"/>
</dbReference>
<keyword evidence="4" id="KW-0597">Phosphoprotein</keyword>
<dbReference type="InterPro" id="IPR013012">
    <property type="entry name" value="PTS_EIIB_3"/>
</dbReference>
<dbReference type="Proteomes" id="UP000256530">
    <property type="component" value="Unassembled WGS sequence"/>
</dbReference>
<dbReference type="RefSeq" id="WP_002087440.1">
    <property type="nucleotide sequence ID" value="NZ_CAKJWQ010000021.1"/>
</dbReference>
<feature type="modified residue" description="Phosphocysteine; by EIIA" evidence="9">
    <location>
        <position position="7"/>
    </location>
</feature>
<dbReference type="InterPro" id="IPR051819">
    <property type="entry name" value="PTS_sugar-specific_EIIB"/>
</dbReference>
<dbReference type="FunFam" id="3.40.50.2300:FF:000017">
    <property type="entry name" value="PTS sugar transporter subunit IIB"/>
    <property type="match status" value="1"/>
</dbReference>
<organism evidence="13 16">
    <name type="scientific">Bacillus mycoides</name>
    <dbReference type="NCBI Taxonomy" id="1405"/>
    <lineage>
        <taxon>Bacteria</taxon>
        <taxon>Bacillati</taxon>
        <taxon>Bacillota</taxon>
        <taxon>Bacilli</taxon>
        <taxon>Bacillales</taxon>
        <taxon>Bacillaceae</taxon>
        <taxon>Bacillus</taxon>
        <taxon>Bacillus cereus group</taxon>
    </lineage>
</organism>
<dbReference type="EMBL" id="MKZQ01000013">
    <property type="protein sequence ID" value="PJN72155.1"/>
    <property type="molecule type" value="Genomic_DNA"/>
</dbReference>
<keyword evidence="7" id="KW-0598">Phosphotransferase system</keyword>
<dbReference type="EMBL" id="CP020743">
    <property type="protein sequence ID" value="ARJ20568.1"/>
    <property type="molecule type" value="Genomic_DNA"/>
</dbReference>
<dbReference type="GO" id="GO:0008982">
    <property type="term" value="F:protein-N(PI)-phosphohistidine-sugar phosphotransferase activity"/>
    <property type="evidence" value="ECO:0007669"/>
    <property type="project" value="InterPro"/>
</dbReference>
<dbReference type="InterPro" id="IPR036095">
    <property type="entry name" value="PTS_EIIB-like_sf"/>
</dbReference>
<dbReference type="GO" id="GO:0009401">
    <property type="term" value="P:phosphoenolpyruvate-dependent sugar phosphotransferase system"/>
    <property type="evidence" value="ECO:0007669"/>
    <property type="project" value="UniProtKB-KW"/>
</dbReference>
<evidence type="ECO:0000256" key="7">
    <source>
        <dbReference type="ARBA" id="ARBA00022683"/>
    </source>
</evidence>
<dbReference type="PROSITE" id="PS51100">
    <property type="entry name" value="PTS_EIIB_TYPE_3"/>
    <property type="match status" value="1"/>
</dbReference>
<reference evidence="12 15" key="1">
    <citation type="submission" date="2016-10" db="EMBL/GenBank/DDBJ databases">
        <title>Genome Sequence of Bacillus weihenstephanensis GM6LP.</title>
        <authorList>
            <person name="Poehlein A."/>
            <person name="Wemheuer F."/>
            <person name="Hollensteiner J."/>
            <person name="Wemheuer B."/>
        </authorList>
    </citation>
    <scope>NUCLEOTIDE SEQUENCE [LARGE SCALE GENOMIC DNA]</scope>
    <source>
        <strain evidence="12 15">GM6LP</strain>
    </source>
</reference>
<dbReference type="Proteomes" id="UP000236165">
    <property type="component" value="Unassembled WGS sequence"/>
</dbReference>
<evidence type="ECO:0000256" key="4">
    <source>
        <dbReference type="ARBA" id="ARBA00022553"/>
    </source>
</evidence>
<reference evidence="11 14" key="2">
    <citation type="submission" date="2017-04" db="EMBL/GenBank/DDBJ databases">
        <title>The Characteristic of a Fine Plant Growth-Promoting Rhizobacteria Bacillus mycoides Gnyt1 and its Whole Genome Sequencing Analysis.</title>
        <authorList>
            <person name="Li J.H."/>
            <person name="Yao T."/>
        </authorList>
    </citation>
    <scope>NUCLEOTIDE SEQUENCE [LARGE SCALE GENOMIC DNA]</scope>
    <source>
        <strain evidence="11 14">Gnyt1</strain>
    </source>
</reference>
<comment type="subcellular location">
    <subcellularLocation>
        <location evidence="1">Cytoplasm</location>
    </subcellularLocation>
</comment>
<keyword evidence="2" id="KW-0813">Transport</keyword>
<dbReference type="GO" id="GO:0005737">
    <property type="term" value="C:cytoplasm"/>
    <property type="evidence" value="ECO:0007669"/>
    <property type="project" value="UniProtKB-SubCell"/>
</dbReference>
<dbReference type="InterPro" id="IPR003501">
    <property type="entry name" value="PTS_EIIB_2/3"/>
</dbReference>
<evidence type="ECO:0000313" key="12">
    <source>
        <dbReference type="EMBL" id="PJN72155.1"/>
    </source>
</evidence>
<keyword evidence="5 11" id="KW-0762">Sugar transport</keyword>
<evidence type="ECO:0000313" key="16">
    <source>
        <dbReference type="Proteomes" id="UP000256530"/>
    </source>
</evidence>
<dbReference type="Pfam" id="PF02302">
    <property type="entry name" value="PTS_IIB"/>
    <property type="match status" value="1"/>
</dbReference>
<evidence type="ECO:0000256" key="2">
    <source>
        <dbReference type="ARBA" id="ARBA00022448"/>
    </source>
</evidence>
<proteinExistence type="predicted"/>
<dbReference type="Proteomes" id="UP000192932">
    <property type="component" value="Chromosome"/>
</dbReference>
<evidence type="ECO:0000256" key="9">
    <source>
        <dbReference type="PROSITE-ProRule" id="PRU00423"/>
    </source>
</evidence>
<evidence type="ECO:0000256" key="8">
    <source>
        <dbReference type="ARBA" id="ARBA00022777"/>
    </source>
</evidence>
<dbReference type="AlphaFoldDB" id="A0A084IU46"/>
<evidence type="ECO:0000256" key="6">
    <source>
        <dbReference type="ARBA" id="ARBA00022679"/>
    </source>
</evidence>
<keyword evidence="6 12" id="KW-0808">Transferase</keyword>
<reference evidence="13 16" key="3">
    <citation type="submission" date="2018-08" db="EMBL/GenBank/DDBJ databases">
        <title>Freshwater and sediment microbial communities from various areas in North America, analyzing microbe dynamics in response to fracking.</title>
        <authorList>
            <person name="Lamendella R."/>
        </authorList>
    </citation>
    <scope>NUCLEOTIDE SEQUENCE [LARGE SCALE GENOMIC DNA]</scope>
    <source>
        <strain evidence="13 16">DB-1</strain>
    </source>
</reference>
<keyword evidence="3" id="KW-0963">Cytoplasm</keyword>
<evidence type="ECO:0000313" key="11">
    <source>
        <dbReference type="EMBL" id="ARJ20568.1"/>
    </source>
</evidence>
<keyword evidence="8" id="KW-0418">Kinase</keyword>
<accession>A0A084IU46</accession>
<sequence length="101" mass="11285">MYILLCCAAGMSTSMVVRKMQEEAKKQGKDYKIKAVDSELVKLEIKNADVVLIGPQVKYLFPAVEFLAKSYDIPVAIIEQRDYGMCDGLKVLKQAEQLVLA</sequence>
<evidence type="ECO:0000256" key="3">
    <source>
        <dbReference type="ARBA" id="ARBA00022490"/>
    </source>
</evidence>
<evidence type="ECO:0000313" key="15">
    <source>
        <dbReference type="Proteomes" id="UP000236165"/>
    </source>
</evidence>
<gene>
    <name evidence="12" type="primary">licB_1</name>
    <name evidence="11" type="ORF">B7492_04685</name>
    <name evidence="12" type="ORF">BACWE_09830</name>
    <name evidence="13" type="ORF">DET55_1468</name>
</gene>
<dbReference type="Gene3D" id="3.40.50.2300">
    <property type="match status" value="1"/>
</dbReference>
<evidence type="ECO:0000313" key="14">
    <source>
        <dbReference type="Proteomes" id="UP000192932"/>
    </source>
</evidence>
<dbReference type="CDD" id="cd05564">
    <property type="entry name" value="PTS_IIB_chitobiose_lichenan"/>
    <property type="match status" value="1"/>
</dbReference>
<dbReference type="SUPFAM" id="SSF52794">
    <property type="entry name" value="PTS system IIB component-like"/>
    <property type="match status" value="1"/>
</dbReference>
<evidence type="ECO:0000313" key="13">
    <source>
        <dbReference type="EMBL" id="REF17628.1"/>
    </source>
</evidence>